<name>A0ABT8ZVE5_9SPHN</name>
<protein>
    <submittedName>
        <fullName evidence="1">Uncharacterized protein</fullName>
    </submittedName>
</protein>
<dbReference type="Proteomes" id="UP001176468">
    <property type="component" value="Unassembled WGS sequence"/>
</dbReference>
<accession>A0ABT8ZVE5</accession>
<evidence type="ECO:0000313" key="1">
    <source>
        <dbReference type="EMBL" id="MDO7841114.1"/>
    </source>
</evidence>
<reference evidence="1" key="1">
    <citation type="submission" date="2023-07" db="EMBL/GenBank/DDBJ databases">
        <authorList>
            <person name="Kim M.K."/>
        </authorList>
    </citation>
    <scope>NUCLEOTIDE SEQUENCE</scope>
    <source>
        <strain evidence="1">CA1-15</strain>
    </source>
</reference>
<comment type="caution">
    <text evidence="1">The sequence shown here is derived from an EMBL/GenBank/DDBJ whole genome shotgun (WGS) entry which is preliminary data.</text>
</comment>
<gene>
    <name evidence="1" type="ORF">Q5H94_02135</name>
</gene>
<dbReference type="EMBL" id="JAUQSZ010000001">
    <property type="protein sequence ID" value="MDO7841114.1"/>
    <property type="molecule type" value="Genomic_DNA"/>
</dbReference>
<keyword evidence="2" id="KW-1185">Reference proteome</keyword>
<dbReference type="RefSeq" id="WP_304559514.1">
    <property type="nucleotide sequence ID" value="NZ_JAUQSZ010000001.1"/>
</dbReference>
<organism evidence="1 2">
    <name type="scientific">Sphingomonas immobilis</name>
    <dbReference type="NCBI Taxonomy" id="3063997"/>
    <lineage>
        <taxon>Bacteria</taxon>
        <taxon>Pseudomonadati</taxon>
        <taxon>Pseudomonadota</taxon>
        <taxon>Alphaproteobacteria</taxon>
        <taxon>Sphingomonadales</taxon>
        <taxon>Sphingomonadaceae</taxon>
        <taxon>Sphingomonas</taxon>
    </lineage>
</organism>
<proteinExistence type="predicted"/>
<evidence type="ECO:0000313" key="2">
    <source>
        <dbReference type="Proteomes" id="UP001176468"/>
    </source>
</evidence>
<sequence length="115" mass="12424">MDFARLSALPLSAQAGSSRQCAPGQGHRMKGAAARADIVFAAPPLTFNRRAALTYTGIADKLFAQLEDNGALTGRPIGRNGERVYLREQLDEVTIKLFRTTATDIDDEFEGIGRG</sequence>